<proteinExistence type="predicted"/>
<reference evidence="2 3" key="1">
    <citation type="journal article" date="2014" name="Nat. Commun.">
        <title>Klebsormidium flaccidum genome reveals primary factors for plant terrestrial adaptation.</title>
        <authorList>
            <person name="Hori K."/>
            <person name="Maruyama F."/>
            <person name="Fujisawa T."/>
            <person name="Togashi T."/>
            <person name="Yamamoto N."/>
            <person name="Seo M."/>
            <person name="Sato S."/>
            <person name="Yamada T."/>
            <person name="Mori H."/>
            <person name="Tajima N."/>
            <person name="Moriyama T."/>
            <person name="Ikeuchi M."/>
            <person name="Watanabe M."/>
            <person name="Wada H."/>
            <person name="Kobayashi K."/>
            <person name="Saito M."/>
            <person name="Masuda T."/>
            <person name="Sasaki-Sekimoto Y."/>
            <person name="Mashiguchi K."/>
            <person name="Awai K."/>
            <person name="Shimojima M."/>
            <person name="Masuda S."/>
            <person name="Iwai M."/>
            <person name="Nobusawa T."/>
            <person name="Narise T."/>
            <person name="Kondo S."/>
            <person name="Saito H."/>
            <person name="Sato R."/>
            <person name="Murakawa M."/>
            <person name="Ihara Y."/>
            <person name="Oshima-Yamada Y."/>
            <person name="Ohtaka K."/>
            <person name="Satoh M."/>
            <person name="Sonobe K."/>
            <person name="Ishii M."/>
            <person name="Ohtani R."/>
            <person name="Kanamori-Sato M."/>
            <person name="Honoki R."/>
            <person name="Miyazaki D."/>
            <person name="Mochizuki H."/>
            <person name="Umetsu J."/>
            <person name="Higashi K."/>
            <person name="Shibata D."/>
            <person name="Kamiya Y."/>
            <person name="Sato N."/>
            <person name="Nakamura Y."/>
            <person name="Tabata S."/>
            <person name="Ida S."/>
            <person name="Kurokawa K."/>
            <person name="Ohta H."/>
        </authorList>
    </citation>
    <scope>NUCLEOTIDE SEQUENCE [LARGE SCALE GENOMIC DNA]</scope>
    <source>
        <strain evidence="2 3">NIES-2285</strain>
    </source>
</reference>
<dbReference type="EMBL" id="DF237033">
    <property type="protein sequence ID" value="GAQ81573.1"/>
    <property type="molecule type" value="Genomic_DNA"/>
</dbReference>
<dbReference type="AlphaFoldDB" id="A0A1Y1HTW7"/>
<evidence type="ECO:0000313" key="2">
    <source>
        <dbReference type="EMBL" id="GAQ81573.1"/>
    </source>
</evidence>
<feature type="compositionally biased region" description="Basic and acidic residues" evidence="1">
    <location>
        <begin position="26"/>
        <end position="67"/>
    </location>
</feature>
<dbReference type="Proteomes" id="UP000054558">
    <property type="component" value="Unassembled WGS sequence"/>
</dbReference>
<accession>A0A1Y1HTW7</accession>
<gene>
    <name evidence="2" type="ORF">KFL_000840150</name>
</gene>
<protein>
    <submittedName>
        <fullName evidence="2">Uncharacterized protein</fullName>
    </submittedName>
</protein>
<evidence type="ECO:0000256" key="1">
    <source>
        <dbReference type="SAM" id="MobiDB-lite"/>
    </source>
</evidence>
<organism evidence="2 3">
    <name type="scientific">Klebsormidium nitens</name>
    <name type="common">Green alga</name>
    <name type="synonym">Ulothrix nitens</name>
    <dbReference type="NCBI Taxonomy" id="105231"/>
    <lineage>
        <taxon>Eukaryota</taxon>
        <taxon>Viridiplantae</taxon>
        <taxon>Streptophyta</taxon>
        <taxon>Klebsormidiophyceae</taxon>
        <taxon>Klebsormidiales</taxon>
        <taxon>Klebsormidiaceae</taxon>
        <taxon>Klebsormidium</taxon>
    </lineage>
</organism>
<feature type="region of interest" description="Disordered" evidence="1">
    <location>
        <begin position="1"/>
        <end position="67"/>
    </location>
</feature>
<keyword evidence="3" id="KW-1185">Reference proteome</keyword>
<name>A0A1Y1HTW7_KLENI</name>
<sequence>MSANPVGAEPWARSGTGTSGGQLEEMEQKNREIAISEEGRRQKQPEDGRDDDRRPLAEEGKKARQYEQDWKKGLQRAFFTVLKGALMGGLLGAGLHISMHCFDEPFAYQKTPEPWSQKATKKAVGGAVLGGTSTAAYFLLESIQNDVKQEAEKR</sequence>
<evidence type="ECO:0000313" key="3">
    <source>
        <dbReference type="Proteomes" id="UP000054558"/>
    </source>
</evidence>